<feature type="domain" description="Peptidase S8/S53" evidence="9">
    <location>
        <begin position="215"/>
        <end position="471"/>
    </location>
</feature>
<reference evidence="10" key="2">
    <citation type="submission" date="2020-09" db="EMBL/GenBank/DDBJ databases">
        <authorList>
            <person name="Sun Q."/>
            <person name="Ohkuma M."/>
        </authorList>
    </citation>
    <scope>NUCLEOTIDE SEQUENCE</scope>
    <source>
        <strain evidence="10">JCM 3313</strain>
    </source>
</reference>
<name>A0A918EDL7_9PSEU</name>
<dbReference type="SUPFAM" id="SSF52743">
    <property type="entry name" value="Subtilisin-like"/>
    <property type="match status" value="1"/>
</dbReference>
<evidence type="ECO:0000313" key="11">
    <source>
        <dbReference type="Proteomes" id="UP000639606"/>
    </source>
</evidence>
<dbReference type="RefSeq" id="WP_189223404.1">
    <property type="nucleotide sequence ID" value="NZ_BMRG01000004.1"/>
</dbReference>
<keyword evidence="8" id="KW-0732">Signal</keyword>
<dbReference type="Pfam" id="PF00082">
    <property type="entry name" value="Peptidase_S8"/>
    <property type="match status" value="1"/>
</dbReference>
<organism evidence="10 11">
    <name type="scientific">Saccharothrix coeruleofusca</name>
    <dbReference type="NCBI Taxonomy" id="33919"/>
    <lineage>
        <taxon>Bacteria</taxon>
        <taxon>Bacillati</taxon>
        <taxon>Actinomycetota</taxon>
        <taxon>Actinomycetes</taxon>
        <taxon>Pseudonocardiales</taxon>
        <taxon>Pseudonocardiaceae</taxon>
        <taxon>Saccharothrix</taxon>
    </lineage>
</organism>
<evidence type="ECO:0000256" key="4">
    <source>
        <dbReference type="ARBA" id="ARBA00022825"/>
    </source>
</evidence>
<dbReference type="Gene3D" id="3.40.50.200">
    <property type="entry name" value="Peptidase S8/S53 domain"/>
    <property type="match status" value="1"/>
</dbReference>
<feature type="signal peptide" evidence="8">
    <location>
        <begin position="1"/>
        <end position="30"/>
    </location>
</feature>
<evidence type="ECO:0000256" key="8">
    <source>
        <dbReference type="SAM" id="SignalP"/>
    </source>
</evidence>
<keyword evidence="2 6" id="KW-0645">Protease</keyword>
<dbReference type="PANTHER" id="PTHR43806">
    <property type="entry name" value="PEPTIDASE S8"/>
    <property type="match status" value="1"/>
</dbReference>
<dbReference type="InterPro" id="IPR050131">
    <property type="entry name" value="Peptidase_S8_subtilisin-like"/>
</dbReference>
<evidence type="ECO:0000256" key="6">
    <source>
        <dbReference type="PROSITE-ProRule" id="PRU01240"/>
    </source>
</evidence>
<dbReference type="Proteomes" id="UP000639606">
    <property type="component" value="Unassembled WGS sequence"/>
</dbReference>
<dbReference type="EMBL" id="BMRG01000004">
    <property type="protein sequence ID" value="GGP51939.1"/>
    <property type="molecule type" value="Genomic_DNA"/>
</dbReference>
<dbReference type="PRINTS" id="PR00723">
    <property type="entry name" value="SUBTILISIN"/>
</dbReference>
<dbReference type="AlphaFoldDB" id="A0A918EDL7"/>
<dbReference type="PROSITE" id="PS51892">
    <property type="entry name" value="SUBTILASE"/>
    <property type="match status" value="1"/>
</dbReference>
<dbReference type="InterPro" id="IPR000209">
    <property type="entry name" value="Peptidase_S8/S53_dom"/>
</dbReference>
<reference evidence="10" key="1">
    <citation type="journal article" date="2014" name="Int. J. Syst. Evol. Microbiol.">
        <title>Complete genome sequence of Corynebacterium casei LMG S-19264T (=DSM 44701T), isolated from a smear-ripened cheese.</title>
        <authorList>
            <consortium name="US DOE Joint Genome Institute (JGI-PGF)"/>
            <person name="Walter F."/>
            <person name="Albersmeier A."/>
            <person name="Kalinowski J."/>
            <person name="Ruckert C."/>
        </authorList>
    </citation>
    <scope>NUCLEOTIDE SEQUENCE</scope>
    <source>
        <strain evidence="10">JCM 3313</strain>
    </source>
</reference>
<feature type="chain" id="PRO_5038046201" description="Peptidase S8/S53 domain-containing protein" evidence="8">
    <location>
        <begin position="31"/>
        <end position="1078"/>
    </location>
</feature>
<dbReference type="PROSITE" id="PS00136">
    <property type="entry name" value="SUBTILASE_ASP"/>
    <property type="match status" value="1"/>
</dbReference>
<comment type="similarity">
    <text evidence="1 6 7">Belongs to the peptidase S8 family.</text>
</comment>
<keyword evidence="3 6" id="KW-0378">Hydrolase</keyword>
<evidence type="ECO:0000256" key="1">
    <source>
        <dbReference type="ARBA" id="ARBA00011073"/>
    </source>
</evidence>
<evidence type="ECO:0000256" key="5">
    <source>
        <dbReference type="PIRSR" id="PIRSR615500-1"/>
    </source>
</evidence>
<gene>
    <name evidence="10" type="ORF">GCM10010185_24990</name>
</gene>
<evidence type="ECO:0000313" key="10">
    <source>
        <dbReference type="EMBL" id="GGP51939.1"/>
    </source>
</evidence>
<keyword evidence="11" id="KW-1185">Reference proteome</keyword>
<dbReference type="PROSITE" id="PS00137">
    <property type="entry name" value="SUBTILASE_HIS"/>
    <property type="match status" value="1"/>
</dbReference>
<dbReference type="InterPro" id="IPR023828">
    <property type="entry name" value="Peptidase_S8_Ser-AS"/>
</dbReference>
<protein>
    <recommendedName>
        <fullName evidence="9">Peptidase S8/S53 domain-containing protein</fullName>
    </recommendedName>
</protein>
<feature type="active site" description="Charge relay system" evidence="5 6">
    <location>
        <position position="426"/>
    </location>
</feature>
<evidence type="ECO:0000256" key="2">
    <source>
        <dbReference type="ARBA" id="ARBA00022670"/>
    </source>
</evidence>
<dbReference type="GO" id="GO:0006508">
    <property type="term" value="P:proteolysis"/>
    <property type="evidence" value="ECO:0007669"/>
    <property type="project" value="UniProtKB-KW"/>
</dbReference>
<accession>A0A918EDL7</accession>
<dbReference type="InterPro" id="IPR015500">
    <property type="entry name" value="Peptidase_S8_subtilisin-rel"/>
</dbReference>
<dbReference type="PANTHER" id="PTHR43806:SF11">
    <property type="entry name" value="CEREVISIN-RELATED"/>
    <property type="match status" value="1"/>
</dbReference>
<dbReference type="PROSITE" id="PS00138">
    <property type="entry name" value="SUBTILASE_SER"/>
    <property type="match status" value="1"/>
</dbReference>
<proteinExistence type="inferred from homology"/>
<evidence type="ECO:0000256" key="3">
    <source>
        <dbReference type="ARBA" id="ARBA00022801"/>
    </source>
</evidence>
<comment type="caution">
    <text evidence="10">The sequence shown here is derived from an EMBL/GenBank/DDBJ whole genome shotgun (WGS) entry which is preliminary data.</text>
</comment>
<keyword evidence="4 6" id="KW-0720">Serine protease</keyword>
<dbReference type="InterPro" id="IPR036852">
    <property type="entry name" value="Peptidase_S8/S53_dom_sf"/>
</dbReference>
<feature type="active site" description="Charge relay system" evidence="5 6">
    <location>
        <position position="256"/>
    </location>
</feature>
<evidence type="ECO:0000256" key="7">
    <source>
        <dbReference type="RuleBase" id="RU003355"/>
    </source>
</evidence>
<feature type="active site" description="Charge relay system" evidence="5 6">
    <location>
        <position position="224"/>
    </location>
</feature>
<dbReference type="InterPro" id="IPR022398">
    <property type="entry name" value="Peptidase_S8_His-AS"/>
</dbReference>
<dbReference type="GO" id="GO:0004252">
    <property type="term" value="F:serine-type endopeptidase activity"/>
    <property type="evidence" value="ECO:0007669"/>
    <property type="project" value="UniProtKB-UniRule"/>
</dbReference>
<dbReference type="InterPro" id="IPR023827">
    <property type="entry name" value="Peptidase_S8_Asp-AS"/>
</dbReference>
<evidence type="ECO:0000259" key="9">
    <source>
        <dbReference type="Pfam" id="PF00082"/>
    </source>
</evidence>
<sequence length="1078" mass="111527">MSSEDSLRRWGVAAAAVALLAASGTPPAWAATAHDSAHDPAHDPAAWPVAAERAAEPVPVTLITGDRVVLKGERVLSITPGPGREGVFFHHFQDAGREHVVPSDALPAMDAGKLDRRLFDITGLVEAGYDDAHRDTVPLLVTGGGATHLRGTRSLTAVDAVAGQVAKTDAATAFRALMADPGVDEILLDGVRQLALDRSTAQIGAPAAWEAGLTGEGVVVAVLDTGVDGEHPDLVGRELAEANFSAAPDNTDTVGHGTHVASTIASTSAKYRGVAPGARLLDGKVCETSSCSESAILAGMQWAVDQGADIVNLSLGGVDTPAVDPLEEAVDRLSERSGALFVIAAGNSGRPGTIDSPGSADAALTVGAVDRRDAVAHFSSRGPRVGDGGIKPDVTAPGVDIVAAKAAKGGAGTPVDEHHVALSGTSMATPHVAGAAALLAQRHPDWSGSRIKTALTSSARPNPASTPYDQGTGRIDVAAALTQALTAEPASLSFGNQRWPHHDDAPVTRELVYRNTGTEPVALRVTAEMTGPDGEPAPAGLVTASPAEVTVPAGGQATVTVAADTRVDGPDGGYAGLVTASGGTAVLRTPMAVVREVESYDLTFQHLDANGQPAQYGTRLFDVTTGKMLTVGSGVNRLPAGDYLATASISTGRTVALLFQPDFRVGGDAAVTMDARAAKPVRVTAPDPTAQAMLAGVAGRRVHEGITSGWSLVVMFGGFDDVPMAVGHLGPEVAPDRFATKVTAEFATEPTTDPRVRYRFAWGSRGKAFTGLDRAPAKSELAEVRTTSGLLPQGRGASHGAESDVAGIRGLVWSQGAGPTGESVDYVTTEDVRWTWYASQWSPPSTTEAQFTSPARTYRPGRRYEEGFNRPVFGPVPPERGSRHLHRAGDRITFDLPLFGDGAGHTGTSLTASARTALFRGGELVGETATAGRGDFDVPAGGGDFRLETRAVRATGVSAFSTEVSGSWTFRSEGGDRALPLTTVRFALRLDATGSAPAGGLLPVPLVVGQQVRTPVRDLRVEVSFDDGGTWSRVRVLGNAALVRNPDAPGTFASLRVEGSDTRGNAFRQSVLRAYRLG</sequence>